<dbReference type="InterPro" id="IPR042089">
    <property type="entry name" value="Peptidase_M13_dom_2"/>
</dbReference>
<dbReference type="Proteomes" id="UP000242254">
    <property type="component" value="Unassembled WGS sequence"/>
</dbReference>
<dbReference type="GeneID" id="35436501"/>
<protein>
    <submittedName>
        <fullName evidence="1">Uncharacterized protein</fullName>
    </submittedName>
</protein>
<evidence type="ECO:0000313" key="1">
    <source>
        <dbReference type="EMBL" id="PHZ13105.1"/>
    </source>
</evidence>
<proteinExistence type="predicted"/>
<sequence length="174" mass="20117">MNYKLIKNYYSSCVEVDTYGEEGIPFFLKDLRRLQRELEYQKKWKDSFSISTNIFNLISYPYPTTDGLVIDIGGLFSLEIFSDNKDSTKKSLILTPPKAFNEAGNIPLKEFEYQNLIDLTSSVLGSQNYTERERNRLRLMEDNGIKAFTSERIYDAVDSAIALQTKLFKITNSM</sequence>
<dbReference type="STRING" id="1340429.A0A2G4SWH6"/>
<gene>
    <name evidence="1" type="ORF">RHIMIDRAFT_128663</name>
</gene>
<dbReference type="SUPFAM" id="SSF55486">
    <property type="entry name" value="Metalloproteases ('zincins'), catalytic domain"/>
    <property type="match status" value="1"/>
</dbReference>
<dbReference type="EMBL" id="KZ303848">
    <property type="protein sequence ID" value="PHZ13105.1"/>
    <property type="molecule type" value="Genomic_DNA"/>
</dbReference>
<dbReference type="Gene3D" id="1.10.1380.10">
    <property type="entry name" value="Neutral endopeptidase , domain2"/>
    <property type="match status" value="1"/>
</dbReference>
<dbReference type="AlphaFoldDB" id="A0A2G4SWH6"/>
<reference evidence="1 2" key="1">
    <citation type="journal article" date="2016" name="Proc. Natl. Acad. Sci. U.S.A.">
        <title>Lipid metabolic changes in an early divergent fungus govern the establishment of a mutualistic symbiosis with endobacteria.</title>
        <authorList>
            <person name="Lastovetsky O.A."/>
            <person name="Gaspar M.L."/>
            <person name="Mondo S.J."/>
            <person name="LaButti K.M."/>
            <person name="Sandor L."/>
            <person name="Grigoriev I.V."/>
            <person name="Henry S.A."/>
            <person name="Pawlowska T.E."/>
        </authorList>
    </citation>
    <scope>NUCLEOTIDE SEQUENCE [LARGE SCALE GENOMIC DNA]</scope>
    <source>
        <strain evidence="1 2">ATCC 52813</strain>
    </source>
</reference>
<evidence type="ECO:0000313" key="2">
    <source>
        <dbReference type="Proteomes" id="UP000242254"/>
    </source>
</evidence>
<dbReference type="RefSeq" id="XP_023466813.1">
    <property type="nucleotide sequence ID" value="XM_023605511.1"/>
</dbReference>
<organism evidence="1 2">
    <name type="scientific">Rhizopus microsporus ATCC 52813</name>
    <dbReference type="NCBI Taxonomy" id="1340429"/>
    <lineage>
        <taxon>Eukaryota</taxon>
        <taxon>Fungi</taxon>
        <taxon>Fungi incertae sedis</taxon>
        <taxon>Mucoromycota</taxon>
        <taxon>Mucoromycotina</taxon>
        <taxon>Mucoromycetes</taxon>
        <taxon>Mucorales</taxon>
        <taxon>Mucorineae</taxon>
        <taxon>Rhizopodaceae</taxon>
        <taxon>Rhizopus</taxon>
    </lineage>
</organism>
<keyword evidence="2" id="KW-1185">Reference proteome</keyword>
<name>A0A2G4SWH6_RHIZD</name>
<accession>A0A2G4SWH6</accession>